<dbReference type="SUPFAM" id="SSF54171">
    <property type="entry name" value="DNA-binding domain"/>
    <property type="match status" value="1"/>
</dbReference>
<dbReference type="InterPro" id="IPR044808">
    <property type="entry name" value="ERF_plant"/>
</dbReference>
<dbReference type="PANTHER" id="PTHR31190:SF102">
    <property type="entry name" value="AP2_ERF DOMAIN-CONTAINING PROTEIN"/>
    <property type="match status" value="1"/>
</dbReference>
<dbReference type="Gene3D" id="3.30.730.10">
    <property type="entry name" value="AP2/ERF domain"/>
    <property type="match status" value="1"/>
</dbReference>
<evidence type="ECO:0000259" key="7">
    <source>
        <dbReference type="PROSITE" id="PS51032"/>
    </source>
</evidence>
<dbReference type="InterPro" id="IPR001471">
    <property type="entry name" value="AP2/ERF_dom"/>
</dbReference>
<keyword evidence="2" id="KW-0805">Transcription regulation</keyword>
<dbReference type="InterPro" id="IPR036955">
    <property type="entry name" value="AP2/ERF_dom_sf"/>
</dbReference>
<dbReference type="AlphaFoldDB" id="A0A9Q0EZH1"/>
<dbReference type="GO" id="GO:0009873">
    <property type="term" value="P:ethylene-activated signaling pathway"/>
    <property type="evidence" value="ECO:0007669"/>
    <property type="project" value="InterPro"/>
</dbReference>
<dbReference type="GO" id="GO:0003677">
    <property type="term" value="F:DNA binding"/>
    <property type="evidence" value="ECO:0007669"/>
    <property type="project" value="UniProtKB-KW"/>
</dbReference>
<proteinExistence type="inferred from homology"/>
<protein>
    <recommendedName>
        <fullName evidence="7">AP2/ERF domain-containing protein</fullName>
    </recommendedName>
</protein>
<comment type="similarity">
    <text evidence="6">Belongs to the AP2/ERF transcription factor family. ERF subfamily.</text>
</comment>
<dbReference type="CDD" id="cd00018">
    <property type="entry name" value="AP2"/>
    <property type="match status" value="1"/>
</dbReference>
<comment type="caution">
    <text evidence="8">The sequence shown here is derived from an EMBL/GenBank/DDBJ whole genome shotgun (WGS) entry which is preliminary data.</text>
</comment>
<name>A0A9Q0EZH1_9ROSI</name>
<dbReference type="Proteomes" id="UP001141552">
    <property type="component" value="Unassembled WGS sequence"/>
</dbReference>
<dbReference type="GO" id="GO:0005634">
    <property type="term" value="C:nucleus"/>
    <property type="evidence" value="ECO:0007669"/>
    <property type="project" value="UniProtKB-SubCell"/>
</dbReference>
<evidence type="ECO:0000313" key="9">
    <source>
        <dbReference type="Proteomes" id="UP001141552"/>
    </source>
</evidence>
<dbReference type="PANTHER" id="PTHR31190">
    <property type="entry name" value="DNA-BINDING DOMAIN"/>
    <property type="match status" value="1"/>
</dbReference>
<organism evidence="8 9">
    <name type="scientific">Turnera subulata</name>
    <dbReference type="NCBI Taxonomy" id="218843"/>
    <lineage>
        <taxon>Eukaryota</taxon>
        <taxon>Viridiplantae</taxon>
        <taxon>Streptophyta</taxon>
        <taxon>Embryophyta</taxon>
        <taxon>Tracheophyta</taxon>
        <taxon>Spermatophyta</taxon>
        <taxon>Magnoliopsida</taxon>
        <taxon>eudicotyledons</taxon>
        <taxon>Gunneridae</taxon>
        <taxon>Pentapetalae</taxon>
        <taxon>rosids</taxon>
        <taxon>fabids</taxon>
        <taxon>Malpighiales</taxon>
        <taxon>Passifloraceae</taxon>
        <taxon>Turnera</taxon>
    </lineage>
</organism>
<dbReference type="Pfam" id="PF00847">
    <property type="entry name" value="AP2"/>
    <property type="match status" value="1"/>
</dbReference>
<gene>
    <name evidence="8" type="ORF">Tsubulata_035979</name>
</gene>
<dbReference type="PRINTS" id="PR00367">
    <property type="entry name" value="ETHRSPELEMNT"/>
</dbReference>
<evidence type="ECO:0000256" key="4">
    <source>
        <dbReference type="ARBA" id="ARBA00023163"/>
    </source>
</evidence>
<reference evidence="8" key="1">
    <citation type="submission" date="2022-02" db="EMBL/GenBank/DDBJ databases">
        <authorList>
            <person name="Henning P.M."/>
            <person name="McCubbin A.G."/>
            <person name="Shore J.S."/>
        </authorList>
    </citation>
    <scope>NUCLEOTIDE SEQUENCE</scope>
    <source>
        <strain evidence="8">F60SS</strain>
        <tissue evidence="8">Leaves</tissue>
    </source>
</reference>
<evidence type="ECO:0000256" key="3">
    <source>
        <dbReference type="ARBA" id="ARBA00023125"/>
    </source>
</evidence>
<dbReference type="GO" id="GO:0003700">
    <property type="term" value="F:DNA-binding transcription factor activity"/>
    <property type="evidence" value="ECO:0007669"/>
    <property type="project" value="InterPro"/>
</dbReference>
<keyword evidence="5" id="KW-0539">Nucleus</keyword>
<evidence type="ECO:0000256" key="6">
    <source>
        <dbReference type="ARBA" id="ARBA00024343"/>
    </source>
</evidence>
<comment type="subcellular location">
    <subcellularLocation>
        <location evidence="1">Nucleus</location>
    </subcellularLocation>
</comment>
<dbReference type="OrthoDB" id="552345at2759"/>
<feature type="domain" description="AP2/ERF" evidence="7">
    <location>
        <begin position="125"/>
        <end position="183"/>
    </location>
</feature>
<keyword evidence="4" id="KW-0804">Transcription</keyword>
<evidence type="ECO:0000313" key="8">
    <source>
        <dbReference type="EMBL" id="KAJ4822334.1"/>
    </source>
</evidence>
<dbReference type="FunFam" id="3.30.730.10:FF:000001">
    <property type="entry name" value="Ethylene-responsive transcription factor 2"/>
    <property type="match status" value="1"/>
</dbReference>
<evidence type="ECO:0000256" key="2">
    <source>
        <dbReference type="ARBA" id="ARBA00023015"/>
    </source>
</evidence>
<sequence>MFGQGASQPDYILLESIRQYLLEDEVPEINRANEPFICQSSSTFNHLLMTNNWSDILSQVDGPNGDQSLPYGTLGAETFGIIPESMFHFSFNEVETRSARGSCSTGNESRAPAAAVSCMPVKERKYKGVRRRPWGSYAAEIRNSKKNGERTWLGSYDTPEGAALAYDRAAFKMRGTKAKLNFPHLLPPNT</sequence>
<dbReference type="EMBL" id="JAKUCV010007701">
    <property type="protein sequence ID" value="KAJ4822334.1"/>
    <property type="molecule type" value="Genomic_DNA"/>
</dbReference>
<dbReference type="SMART" id="SM00380">
    <property type="entry name" value="AP2"/>
    <property type="match status" value="1"/>
</dbReference>
<keyword evidence="9" id="KW-1185">Reference proteome</keyword>
<reference evidence="8" key="2">
    <citation type="journal article" date="2023" name="Plants (Basel)">
        <title>Annotation of the Turnera subulata (Passifloraceae) Draft Genome Reveals the S-Locus Evolved after the Divergence of Turneroideae from Passifloroideae in a Stepwise Manner.</title>
        <authorList>
            <person name="Henning P.M."/>
            <person name="Roalson E.H."/>
            <person name="Mir W."/>
            <person name="McCubbin A.G."/>
            <person name="Shore J.S."/>
        </authorList>
    </citation>
    <scope>NUCLEOTIDE SEQUENCE</scope>
    <source>
        <strain evidence="8">F60SS</strain>
    </source>
</reference>
<dbReference type="InterPro" id="IPR016177">
    <property type="entry name" value="DNA-bd_dom_sf"/>
</dbReference>
<evidence type="ECO:0000256" key="1">
    <source>
        <dbReference type="ARBA" id="ARBA00004123"/>
    </source>
</evidence>
<accession>A0A9Q0EZH1</accession>
<evidence type="ECO:0000256" key="5">
    <source>
        <dbReference type="ARBA" id="ARBA00023242"/>
    </source>
</evidence>
<dbReference type="PROSITE" id="PS51032">
    <property type="entry name" value="AP2_ERF"/>
    <property type="match status" value="1"/>
</dbReference>
<keyword evidence="3" id="KW-0238">DNA-binding</keyword>